<dbReference type="AlphaFoldDB" id="A0AAN8VP82"/>
<dbReference type="EMBL" id="JBAMMX010000006">
    <property type="protein sequence ID" value="KAK6938633.1"/>
    <property type="molecule type" value="Genomic_DNA"/>
</dbReference>
<name>A0AAN8VP82_9MAGN</name>
<evidence type="ECO:0000313" key="4">
    <source>
        <dbReference type="Proteomes" id="UP001370490"/>
    </source>
</evidence>
<dbReference type="InterPro" id="IPR036514">
    <property type="entry name" value="SGNH_hydro_sf"/>
</dbReference>
<dbReference type="InterPro" id="IPR052940">
    <property type="entry name" value="Carb_Esterase_6"/>
</dbReference>
<dbReference type="Proteomes" id="UP001370490">
    <property type="component" value="Unassembled WGS sequence"/>
</dbReference>
<evidence type="ECO:0000256" key="1">
    <source>
        <dbReference type="ARBA" id="ARBA00022801"/>
    </source>
</evidence>
<reference evidence="3 4" key="1">
    <citation type="submission" date="2023-12" db="EMBL/GenBank/DDBJ databases">
        <title>A high-quality genome assembly for Dillenia turbinata (Dilleniales).</title>
        <authorList>
            <person name="Chanderbali A."/>
        </authorList>
    </citation>
    <scope>NUCLEOTIDE SEQUENCE [LARGE SCALE GENOMIC DNA]</scope>
    <source>
        <strain evidence="3">LSX21</strain>
        <tissue evidence="3">Leaf</tissue>
    </source>
</reference>
<proteinExistence type="predicted"/>
<keyword evidence="1" id="KW-0378">Hydrolase</keyword>
<gene>
    <name evidence="3" type="ORF">RJ641_032141</name>
</gene>
<dbReference type="Gene3D" id="3.40.50.1110">
    <property type="entry name" value="SGNH hydrolase"/>
    <property type="match status" value="1"/>
</dbReference>
<keyword evidence="4" id="KW-1185">Reference proteome</keyword>
<dbReference type="GO" id="GO:0016787">
    <property type="term" value="F:hydrolase activity"/>
    <property type="evidence" value="ECO:0007669"/>
    <property type="project" value="UniProtKB-KW"/>
</dbReference>
<comment type="caution">
    <text evidence="3">The sequence shown here is derived from an EMBL/GenBank/DDBJ whole genome shotgun (WGS) entry which is preliminary data.</text>
</comment>
<dbReference type="InterPro" id="IPR005181">
    <property type="entry name" value="SASA"/>
</dbReference>
<dbReference type="SUPFAM" id="SSF52266">
    <property type="entry name" value="SGNH hydrolase"/>
    <property type="match status" value="1"/>
</dbReference>
<dbReference type="PANTHER" id="PTHR31988">
    <property type="entry name" value="ESTERASE, PUTATIVE (DUF303)-RELATED"/>
    <property type="match status" value="1"/>
</dbReference>
<organism evidence="3 4">
    <name type="scientific">Dillenia turbinata</name>
    <dbReference type="NCBI Taxonomy" id="194707"/>
    <lineage>
        <taxon>Eukaryota</taxon>
        <taxon>Viridiplantae</taxon>
        <taxon>Streptophyta</taxon>
        <taxon>Embryophyta</taxon>
        <taxon>Tracheophyta</taxon>
        <taxon>Spermatophyta</taxon>
        <taxon>Magnoliopsida</taxon>
        <taxon>eudicotyledons</taxon>
        <taxon>Gunneridae</taxon>
        <taxon>Pentapetalae</taxon>
        <taxon>Dilleniales</taxon>
        <taxon>Dilleniaceae</taxon>
        <taxon>Dillenia</taxon>
    </lineage>
</organism>
<sequence>MSGRGGVDQERRWDGVVPPECGSHPSILSLSPNLTWVEAKEPLHKDMDVESTIGPGMSFANLVRVKKPDLGLLGLVPCALGNTNISEWARGTFLYNRMVTRAKAAVQGGGTIRAILWYQGESDTVTLGNAFNYKQRLEKFIQDVRSDLGLPSLPFIQVAIATAPGPYKNIVRKAQFGVNLPNVKIVDAQGLPIMWDNIHVSTEGQVKLGHMLADSYLCNF</sequence>
<evidence type="ECO:0000313" key="3">
    <source>
        <dbReference type="EMBL" id="KAK6938633.1"/>
    </source>
</evidence>
<protein>
    <submittedName>
        <fullName evidence="3">Sialate O-acetylesterase domain</fullName>
    </submittedName>
</protein>
<accession>A0AAN8VP82</accession>
<evidence type="ECO:0000259" key="2">
    <source>
        <dbReference type="Pfam" id="PF03629"/>
    </source>
</evidence>
<feature type="domain" description="Sialate O-acetylesterase" evidence="2">
    <location>
        <begin position="1"/>
        <end position="217"/>
    </location>
</feature>
<dbReference type="Pfam" id="PF03629">
    <property type="entry name" value="SASA"/>
    <property type="match status" value="1"/>
</dbReference>
<dbReference type="PANTHER" id="PTHR31988:SF15">
    <property type="entry name" value="ESTERASE, PUTATIVE (DUF303)-RELATED"/>
    <property type="match status" value="1"/>
</dbReference>